<dbReference type="EMBL" id="JBHSBW010000013">
    <property type="protein sequence ID" value="MFC4212790.1"/>
    <property type="molecule type" value="Genomic_DNA"/>
</dbReference>
<dbReference type="RefSeq" id="WP_378987075.1">
    <property type="nucleotide sequence ID" value="NZ_JBHSBW010000013.1"/>
</dbReference>
<reference evidence="2" key="1">
    <citation type="journal article" date="2019" name="Int. J. Syst. Evol. Microbiol.">
        <title>The Global Catalogue of Microorganisms (GCM) 10K type strain sequencing project: providing services to taxonomists for standard genome sequencing and annotation.</title>
        <authorList>
            <consortium name="The Broad Institute Genomics Platform"/>
            <consortium name="The Broad Institute Genome Sequencing Center for Infectious Disease"/>
            <person name="Wu L."/>
            <person name="Ma J."/>
        </authorList>
    </citation>
    <scope>NUCLEOTIDE SEQUENCE [LARGE SCALE GENOMIC DNA]</scope>
    <source>
        <strain evidence="2">CCM 8691</strain>
    </source>
</reference>
<organism evidence="1 2">
    <name type="scientific">Pedobacter lithocola</name>
    <dbReference type="NCBI Taxonomy" id="1908239"/>
    <lineage>
        <taxon>Bacteria</taxon>
        <taxon>Pseudomonadati</taxon>
        <taxon>Bacteroidota</taxon>
        <taxon>Sphingobacteriia</taxon>
        <taxon>Sphingobacteriales</taxon>
        <taxon>Sphingobacteriaceae</taxon>
        <taxon>Pedobacter</taxon>
    </lineage>
</organism>
<keyword evidence="2" id="KW-1185">Reference proteome</keyword>
<name>A0ABV8PBW5_9SPHI</name>
<dbReference type="Proteomes" id="UP001595789">
    <property type="component" value="Unassembled WGS sequence"/>
</dbReference>
<protein>
    <submittedName>
        <fullName evidence="1">Uncharacterized protein</fullName>
    </submittedName>
</protein>
<gene>
    <name evidence="1" type="ORF">ACFOWA_16460</name>
</gene>
<sequence>MFGTSACKYFNTENPNHDELIVSIIRKADTINDNQQAFSYLDSSFRVLEKPGIKDQFKVLYFKQRKYLKTSIEKNSHSSLLKASKYADSMILIKRTSDLMLPKN</sequence>
<comment type="caution">
    <text evidence="1">The sequence shown here is derived from an EMBL/GenBank/DDBJ whole genome shotgun (WGS) entry which is preliminary data.</text>
</comment>
<evidence type="ECO:0000313" key="2">
    <source>
        <dbReference type="Proteomes" id="UP001595789"/>
    </source>
</evidence>
<accession>A0ABV8PBW5</accession>
<proteinExistence type="predicted"/>
<evidence type="ECO:0000313" key="1">
    <source>
        <dbReference type="EMBL" id="MFC4212790.1"/>
    </source>
</evidence>